<dbReference type="AlphaFoldDB" id="A0AAF5PHL3"/>
<reference evidence="3" key="1">
    <citation type="submission" date="2015-03" db="EMBL/GenBank/DDBJ databases">
        <title>Wuchereria bancrofti Genome Sequencing Papua New Guinea Strain.</title>
        <authorList>
            <person name="Small S.T."/>
            <person name="Serre D."/>
            <person name="Zimmerman P.A."/>
        </authorList>
    </citation>
    <scope>NUCLEOTIDE SEQUENCE [LARGE SCALE GENOMIC DNA]</scope>
    <source>
        <strain evidence="3">pt0022</strain>
    </source>
</reference>
<feature type="compositionally biased region" description="Basic and acidic residues" evidence="1">
    <location>
        <begin position="474"/>
        <end position="502"/>
    </location>
</feature>
<reference evidence="4" key="3">
    <citation type="submission" date="2024-02" db="UniProtKB">
        <authorList>
            <consortium name="WormBaseParasite"/>
        </authorList>
    </citation>
    <scope>IDENTIFICATION</scope>
    <source>
        <strain evidence="4">pt0022</strain>
    </source>
</reference>
<evidence type="ECO:0000313" key="4">
    <source>
        <dbReference type="WBParaSite" id="mrna-Wban_00787"/>
    </source>
</evidence>
<dbReference type="InterPro" id="IPR051101">
    <property type="entry name" value="ZC3H12/N4BP1_RNase_Reg"/>
</dbReference>
<reference evidence="3" key="2">
    <citation type="journal article" date="2016" name="Mol. Ecol.">
        <title>Population genomics of the filarial nematode parasite Wuchereria bancrofti from mosquitoes.</title>
        <authorList>
            <person name="Small S.T."/>
            <person name="Reimer L.J."/>
            <person name="Tisch D.J."/>
            <person name="King C.L."/>
            <person name="Christensen B.M."/>
            <person name="Siba P.M."/>
            <person name="Kazura J.W."/>
            <person name="Serre D."/>
            <person name="Zimmerman P.A."/>
        </authorList>
    </citation>
    <scope>NUCLEOTIDE SEQUENCE</scope>
    <source>
        <strain evidence="3">pt0022</strain>
    </source>
</reference>
<proteinExistence type="predicted"/>
<accession>A0AAF5PHL3</accession>
<organism evidence="3 4">
    <name type="scientific">Wuchereria bancrofti</name>
    <dbReference type="NCBI Taxonomy" id="6293"/>
    <lineage>
        <taxon>Eukaryota</taxon>
        <taxon>Metazoa</taxon>
        <taxon>Ecdysozoa</taxon>
        <taxon>Nematoda</taxon>
        <taxon>Chromadorea</taxon>
        <taxon>Rhabditida</taxon>
        <taxon>Spirurina</taxon>
        <taxon>Spiruromorpha</taxon>
        <taxon>Filarioidea</taxon>
        <taxon>Onchocercidae</taxon>
        <taxon>Wuchereria</taxon>
    </lineage>
</organism>
<feature type="region of interest" description="Disordered" evidence="1">
    <location>
        <begin position="423"/>
        <end position="502"/>
    </location>
</feature>
<dbReference type="Gene3D" id="3.40.50.11980">
    <property type="match status" value="1"/>
</dbReference>
<dbReference type="GO" id="GO:0003729">
    <property type="term" value="F:mRNA binding"/>
    <property type="evidence" value="ECO:0007669"/>
    <property type="project" value="TreeGrafter"/>
</dbReference>
<feature type="compositionally biased region" description="Basic and acidic residues" evidence="1">
    <location>
        <begin position="423"/>
        <end position="461"/>
    </location>
</feature>
<feature type="domain" description="RNase NYN" evidence="2">
    <location>
        <begin position="37"/>
        <end position="189"/>
    </location>
</feature>
<dbReference type="GO" id="GO:0005634">
    <property type="term" value="C:nucleus"/>
    <property type="evidence" value="ECO:0007669"/>
    <property type="project" value="TreeGrafter"/>
</dbReference>
<dbReference type="GO" id="GO:0036464">
    <property type="term" value="C:cytoplasmic ribonucleoprotein granule"/>
    <property type="evidence" value="ECO:0007669"/>
    <property type="project" value="TreeGrafter"/>
</dbReference>
<evidence type="ECO:0000259" key="2">
    <source>
        <dbReference type="Pfam" id="PF11977"/>
    </source>
</evidence>
<dbReference type="PANTHER" id="PTHR12876:SF40">
    <property type="entry name" value="RNASE NYN DOMAIN-CONTAINING PROTEIN"/>
    <property type="match status" value="1"/>
</dbReference>
<dbReference type="WBParaSite" id="mrna-Wban_00787">
    <property type="protein sequence ID" value="mrna-Wban_00787"/>
    <property type="gene ID" value="Wban_00787"/>
</dbReference>
<dbReference type="InterPro" id="IPR021869">
    <property type="entry name" value="RNase_Zc3h12_NYN"/>
</dbReference>
<dbReference type="Proteomes" id="UP000093561">
    <property type="component" value="Unassembled WGS sequence"/>
</dbReference>
<name>A0AAF5PHL3_WUCBA</name>
<dbReference type="PANTHER" id="PTHR12876">
    <property type="entry name" value="N4BP1-RELATED"/>
    <property type="match status" value="1"/>
</dbReference>
<protein>
    <submittedName>
        <fullName evidence="4">RNase_Zc3h12a domain-containing protein</fullName>
    </submittedName>
</protein>
<evidence type="ECO:0000313" key="3">
    <source>
        <dbReference type="Proteomes" id="UP000093561"/>
    </source>
</evidence>
<sequence>MRSTKPDRVPKIERVPLSVIFTNGSDNITERSQNRLLRPIFINGVEVGFAYSKGANAVKKLSARGITITLWYFISRGHQAQALLPFCFKSYPDKSNYWDELMALYRMNLVEFTPGFGSDKYVEVNRIMATRAREYGGCMVARSQMHAIVEQNPMLDRTVEEKLLMPSFNGNDIIFPIDGPLGRNGCTLADTLTCTIDDPEWSRCVLQQMSLRDQRIWMTNLANVIQNSQWITTAGQACRHQSLHFISIPSEHLSLEEPQFELHPPETNPPENHGFSKLRHRTRRSRFFDDSANYRRSDYNNSYMDHFSNRRMNWTSNRGFFDTNHYFVPSYRRNPRSYDEKKVSYIGRPNSIYRLNVRSRTSANSDFKNGELTNTDRAGATNSRSRLVFGHSKVKPICDRNPNLFGAKDNFNKLVQTMEVIEHEERDKHGSKKNVDKKQEQVQKKEQQREEKDTRKEKEELLEGNASPKKTKKHPVEDREGSSSGHHNTERDHQLVSPRDDTTVSSVVGAQLQLEIAFKNEIVICSSSNDVESIAVGMASHDKQNDLIHFSDSELENDLLSEAEILM</sequence>
<evidence type="ECO:0000256" key="1">
    <source>
        <dbReference type="SAM" id="MobiDB-lite"/>
    </source>
</evidence>
<dbReference type="Pfam" id="PF11977">
    <property type="entry name" value="RNase_Zc3h12a"/>
    <property type="match status" value="1"/>
</dbReference>
<dbReference type="GO" id="GO:0004521">
    <property type="term" value="F:RNA endonuclease activity"/>
    <property type="evidence" value="ECO:0007669"/>
    <property type="project" value="TreeGrafter"/>
</dbReference>